<proteinExistence type="predicted"/>
<feature type="compositionally biased region" description="Low complexity" evidence="1">
    <location>
        <begin position="103"/>
        <end position="115"/>
    </location>
</feature>
<evidence type="ECO:0000313" key="3">
    <source>
        <dbReference type="EMBL" id="RXH01930.1"/>
    </source>
</evidence>
<sequence length="307" mass="32141">MSRVDARPGVSSMTLALLIVGIFAVLAGLLAILFGYTVREFSVGSTLIISGTIGVCTGMLLVGLHLLLLELKGIARRLVAGTAASEVRVRPVLPGLAMPGAPAPEPALAQPAKIEPVPPPPPPAAAPPPWQSDAAARERPRVEAPEAPTPPAAPEAPRRRNLLFASTSRKERERAEAKATEGPPPPHEEPAAPAAANVPPASFEDAWPKPERMRPPEPPVTSRRPPPHSPSTFAEAAPTPPPAPEPPRAPEPAAAAEQAPVTVLKSGVVDGMAYSLYSDGSIEAQMPEGMMRFASIDELRAHLDQRG</sequence>
<evidence type="ECO:0000256" key="1">
    <source>
        <dbReference type="SAM" id="MobiDB-lite"/>
    </source>
</evidence>
<dbReference type="AlphaFoldDB" id="A0A4Q0QXF5"/>
<keyword evidence="2" id="KW-0472">Membrane</keyword>
<dbReference type="Proteomes" id="UP000290174">
    <property type="component" value="Unassembled WGS sequence"/>
</dbReference>
<feature type="compositionally biased region" description="Basic and acidic residues" evidence="1">
    <location>
        <begin position="168"/>
        <end position="179"/>
    </location>
</feature>
<feature type="transmembrane region" description="Helical" evidence="2">
    <location>
        <begin position="48"/>
        <end position="69"/>
    </location>
</feature>
<keyword evidence="2" id="KW-0812">Transmembrane</keyword>
<protein>
    <submittedName>
        <fullName evidence="3">DUF308 domain-containing protein</fullName>
    </submittedName>
</protein>
<keyword evidence="2" id="KW-1133">Transmembrane helix</keyword>
<comment type="caution">
    <text evidence="3">The sequence shown here is derived from an EMBL/GenBank/DDBJ whole genome shotgun (WGS) entry which is preliminary data.</text>
</comment>
<gene>
    <name evidence="3" type="ORF">EAS61_05695</name>
</gene>
<evidence type="ECO:0000256" key="2">
    <source>
        <dbReference type="SAM" id="Phobius"/>
    </source>
</evidence>
<reference evidence="3 4" key="1">
    <citation type="submission" date="2018-11" db="EMBL/GenBank/DDBJ databases">
        <title>Bradyrhizobium sp. nov., isolated from effective nodules of peanut in China.</title>
        <authorList>
            <person name="Li Y."/>
        </authorList>
    </citation>
    <scope>NUCLEOTIDE SEQUENCE [LARGE SCALE GENOMIC DNA]</scope>
    <source>
        <strain evidence="3 4">CCBAU 51770</strain>
    </source>
</reference>
<feature type="region of interest" description="Disordered" evidence="1">
    <location>
        <begin position="103"/>
        <end position="258"/>
    </location>
</feature>
<accession>A0A4Q0QXF5</accession>
<feature type="compositionally biased region" description="Pro residues" evidence="1">
    <location>
        <begin position="238"/>
        <end position="250"/>
    </location>
</feature>
<organism evidence="3 4">
    <name type="scientific">Bradyrhizobium zhanjiangense</name>
    <dbReference type="NCBI Taxonomy" id="1325107"/>
    <lineage>
        <taxon>Bacteria</taxon>
        <taxon>Pseudomonadati</taxon>
        <taxon>Pseudomonadota</taxon>
        <taxon>Alphaproteobacteria</taxon>
        <taxon>Hyphomicrobiales</taxon>
        <taxon>Nitrobacteraceae</taxon>
        <taxon>Bradyrhizobium</taxon>
    </lineage>
</organism>
<feature type="compositionally biased region" description="Basic and acidic residues" evidence="1">
    <location>
        <begin position="135"/>
        <end position="144"/>
    </location>
</feature>
<feature type="compositionally biased region" description="Low complexity" evidence="1">
    <location>
        <begin position="191"/>
        <end position="201"/>
    </location>
</feature>
<evidence type="ECO:0000313" key="4">
    <source>
        <dbReference type="Proteomes" id="UP000290174"/>
    </source>
</evidence>
<name>A0A4Q0QXF5_9BRAD</name>
<feature type="compositionally biased region" description="Basic and acidic residues" evidence="1">
    <location>
        <begin position="206"/>
        <end position="215"/>
    </location>
</feature>
<feature type="compositionally biased region" description="Pro residues" evidence="1">
    <location>
        <begin position="116"/>
        <end position="130"/>
    </location>
</feature>
<feature type="transmembrane region" description="Helical" evidence="2">
    <location>
        <begin position="12"/>
        <end position="36"/>
    </location>
</feature>
<dbReference type="EMBL" id="RKMK01000003">
    <property type="protein sequence ID" value="RXH01930.1"/>
    <property type="molecule type" value="Genomic_DNA"/>
</dbReference>